<reference evidence="10" key="1">
    <citation type="submission" date="2020-04" db="EMBL/GenBank/DDBJ databases">
        <title>Analysis of mating type loci in Filobasidium floriforme.</title>
        <authorList>
            <person name="Nowrousian M."/>
        </authorList>
    </citation>
    <scope>NUCLEOTIDE SEQUENCE</scope>
    <source>
        <strain evidence="10">CBS 6242</strain>
    </source>
</reference>
<evidence type="ECO:0000256" key="6">
    <source>
        <dbReference type="ARBA" id="ARBA00022840"/>
    </source>
</evidence>
<dbReference type="PANTHER" id="PTHR18934:SF91">
    <property type="entry name" value="PRE-MRNA-SPLICING FACTOR ATP-DEPENDENT RNA HELICASE PRP16"/>
    <property type="match status" value="1"/>
</dbReference>
<dbReference type="GO" id="GO:0016787">
    <property type="term" value="F:hydrolase activity"/>
    <property type="evidence" value="ECO:0007669"/>
    <property type="project" value="UniProtKB-KW"/>
</dbReference>
<dbReference type="Gene3D" id="3.40.50.300">
    <property type="entry name" value="P-loop containing nucleotide triphosphate hydrolases"/>
    <property type="match status" value="2"/>
</dbReference>
<evidence type="ECO:0000256" key="2">
    <source>
        <dbReference type="ARBA" id="ARBA00022664"/>
    </source>
</evidence>
<dbReference type="SUPFAM" id="SSF52540">
    <property type="entry name" value="P-loop containing nucleoside triphosphate hydrolases"/>
    <property type="match status" value="1"/>
</dbReference>
<proteinExistence type="predicted"/>
<evidence type="ECO:0000256" key="5">
    <source>
        <dbReference type="ARBA" id="ARBA00022806"/>
    </source>
</evidence>
<feature type="compositionally biased region" description="Basic and acidic residues" evidence="8">
    <location>
        <begin position="179"/>
        <end position="190"/>
    </location>
</feature>
<comment type="caution">
    <text evidence="10">The sequence shown here is derived from an EMBL/GenBank/DDBJ whole genome shotgun (WGS) entry which is preliminary data.</text>
</comment>
<keyword evidence="6" id="KW-0067">ATP-binding</keyword>
<dbReference type="SMART" id="SM00487">
    <property type="entry name" value="DEXDc"/>
    <property type="match status" value="1"/>
</dbReference>
<dbReference type="Pfam" id="PF00270">
    <property type="entry name" value="DEAD"/>
    <property type="match status" value="1"/>
</dbReference>
<comment type="catalytic activity">
    <reaction evidence="7">
        <text>ATP + H2O = ADP + phosphate + H(+)</text>
        <dbReference type="Rhea" id="RHEA:13065"/>
        <dbReference type="ChEBI" id="CHEBI:15377"/>
        <dbReference type="ChEBI" id="CHEBI:15378"/>
        <dbReference type="ChEBI" id="CHEBI:30616"/>
        <dbReference type="ChEBI" id="CHEBI:43474"/>
        <dbReference type="ChEBI" id="CHEBI:456216"/>
        <dbReference type="EC" id="3.6.4.13"/>
    </reaction>
</comment>
<feature type="compositionally biased region" description="Low complexity" evidence="8">
    <location>
        <begin position="164"/>
        <end position="176"/>
    </location>
</feature>
<sequence>MSAEAKGTGNESEEFIHHVAIELSRRLNTVNPNDLLAKRVIDIARHNHSGEAFHKAASSFGKFDKDFLLSLHAEILAHLSAVSHSSNGEHRAGTSMERGNAHVGNDTEQLDDGMTHESGDVQPAASRQRGGLIRTSDHTFKAPNTQPRASLLGLDRLAAEKRAASASSSSTDQQASKRQRLDKDSDEVTDRNSGGVFKVPALPIRKDNIRQRVPETPTHTGGLPSAAREALAARLKSRNMPTNLAVGGTLALSADTREMRDNRPGDKGLGEFARRGNRGLNREERKYDRDRDRRDDRNDYRGGRRDDRDRRDPGRPKDWNDAPTPRTNRTDVRDLDGGSMRVPNRGWDETPRIGGRGGATPGRGPNRAWDAPTPRRNARGGDASPDGDGMEFDAKEWEEEQVRLDRDWYSTYDEGAVAGDEEHNPFAGYEDVTREQEAQMQAKQAKKLTAKQAQWNADTDAWENNRMMTSGVMTKGMVDLDFEDDSGSRVHVLVHDIKPPFLDGRVAYTRQLDPISPIRDPTSDLAIFSKKGSALVREKREQQERAKAAAKMAAVGGTTLGNIMGVKDEPNLGAEGQKNEVLETNYKADSQFASHMKKTEGSSNFARTRTLKEQREYLPAFAVREDLMKTIRENQVTIVVGETGSGKTTQLAQFLYEDGYCNHGIIGCTQPRRVAAMSVAKRVSEEMECELGSTVGYAIRFEDVTSKATKIKYMTDGVLLRESLNEGDLDRYTVIILDEAHERSLSTDVLMGLLRKILMRRRDLKLIVTSATMNAEKFSNFYGHAPTFTIPGRTFPVETFHSKSPCEDYVDSAIKQVLQIHLSSPQGDILVFMTGQEDIEVTCSVIDARGPGTFGDSPYLLPDACRSASQDLSAYTRRTSKSCGRDQHRRNVADSRWYSLRRRLWIFQTQDV</sequence>
<feature type="compositionally biased region" description="Basic and acidic residues" evidence="8">
    <location>
        <begin position="204"/>
        <end position="213"/>
    </location>
</feature>
<keyword evidence="11" id="KW-1185">Reference proteome</keyword>
<evidence type="ECO:0000259" key="9">
    <source>
        <dbReference type="PROSITE" id="PS51192"/>
    </source>
</evidence>
<feature type="region of interest" description="Disordered" evidence="8">
    <location>
        <begin position="255"/>
        <end position="388"/>
    </location>
</feature>
<dbReference type="GO" id="GO:0006397">
    <property type="term" value="P:mRNA processing"/>
    <property type="evidence" value="ECO:0007669"/>
    <property type="project" value="UniProtKB-KW"/>
</dbReference>
<name>A0A8K0JRT8_9TREE</name>
<keyword evidence="3" id="KW-0547">Nucleotide-binding</keyword>
<dbReference type="InterPro" id="IPR014001">
    <property type="entry name" value="Helicase_ATP-bd"/>
</dbReference>
<keyword evidence="5" id="KW-0347">Helicase</keyword>
<evidence type="ECO:0000256" key="7">
    <source>
        <dbReference type="ARBA" id="ARBA00047984"/>
    </source>
</evidence>
<dbReference type="Proteomes" id="UP000812966">
    <property type="component" value="Unassembled WGS sequence"/>
</dbReference>
<feature type="region of interest" description="Disordered" evidence="8">
    <location>
        <begin position="162"/>
        <end position="226"/>
    </location>
</feature>
<evidence type="ECO:0000256" key="3">
    <source>
        <dbReference type="ARBA" id="ARBA00022741"/>
    </source>
</evidence>
<feature type="domain" description="Helicase ATP-binding" evidence="9">
    <location>
        <begin position="628"/>
        <end position="791"/>
    </location>
</feature>
<feature type="compositionally biased region" description="Basic and acidic residues" evidence="8">
    <location>
        <begin position="255"/>
        <end position="320"/>
    </location>
</feature>
<evidence type="ECO:0000313" key="10">
    <source>
        <dbReference type="EMBL" id="KAG7571279.1"/>
    </source>
</evidence>
<protein>
    <recommendedName>
        <fullName evidence="1">RNA helicase</fullName>
        <ecNumber evidence="1">3.6.4.13</ecNumber>
    </recommendedName>
</protein>
<accession>A0A8K0JRT8</accession>
<dbReference type="PANTHER" id="PTHR18934">
    <property type="entry name" value="ATP-DEPENDENT RNA HELICASE"/>
    <property type="match status" value="1"/>
</dbReference>
<dbReference type="GO" id="GO:0005524">
    <property type="term" value="F:ATP binding"/>
    <property type="evidence" value="ECO:0007669"/>
    <property type="project" value="UniProtKB-KW"/>
</dbReference>
<keyword evidence="4" id="KW-0378">Hydrolase</keyword>
<dbReference type="InterPro" id="IPR011545">
    <property type="entry name" value="DEAD/DEAH_box_helicase_dom"/>
</dbReference>
<gene>
    <name evidence="10" type="ORF">FFLO_00791</name>
</gene>
<dbReference type="InterPro" id="IPR027417">
    <property type="entry name" value="P-loop_NTPase"/>
</dbReference>
<dbReference type="GO" id="GO:0003723">
    <property type="term" value="F:RNA binding"/>
    <property type="evidence" value="ECO:0007669"/>
    <property type="project" value="TreeGrafter"/>
</dbReference>
<feature type="region of interest" description="Disordered" evidence="8">
    <location>
        <begin position="83"/>
        <end position="150"/>
    </location>
</feature>
<keyword evidence="2" id="KW-0507">mRNA processing</keyword>
<evidence type="ECO:0000256" key="4">
    <source>
        <dbReference type="ARBA" id="ARBA00022801"/>
    </source>
</evidence>
<dbReference type="EMBL" id="JABELV010000009">
    <property type="protein sequence ID" value="KAG7571279.1"/>
    <property type="molecule type" value="Genomic_DNA"/>
</dbReference>
<dbReference type="EC" id="3.6.4.13" evidence="1"/>
<evidence type="ECO:0000256" key="8">
    <source>
        <dbReference type="SAM" id="MobiDB-lite"/>
    </source>
</evidence>
<dbReference type="FunFam" id="3.40.50.300:FF:000615">
    <property type="entry name" value="pre-mRNA-splicing factor ATP-dependent RNA helicase DEAH7"/>
    <property type="match status" value="1"/>
</dbReference>
<evidence type="ECO:0000313" key="11">
    <source>
        <dbReference type="Proteomes" id="UP000812966"/>
    </source>
</evidence>
<dbReference type="AlphaFoldDB" id="A0A8K0JRT8"/>
<dbReference type="GO" id="GO:0034458">
    <property type="term" value="F:3'-5' RNA helicase activity"/>
    <property type="evidence" value="ECO:0007669"/>
    <property type="project" value="TreeGrafter"/>
</dbReference>
<dbReference type="OrthoDB" id="10253254at2759"/>
<evidence type="ECO:0000256" key="1">
    <source>
        <dbReference type="ARBA" id="ARBA00012552"/>
    </source>
</evidence>
<organism evidence="10 11">
    <name type="scientific">Filobasidium floriforme</name>
    <dbReference type="NCBI Taxonomy" id="5210"/>
    <lineage>
        <taxon>Eukaryota</taxon>
        <taxon>Fungi</taxon>
        <taxon>Dikarya</taxon>
        <taxon>Basidiomycota</taxon>
        <taxon>Agaricomycotina</taxon>
        <taxon>Tremellomycetes</taxon>
        <taxon>Filobasidiales</taxon>
        <taxon>Filobasidiaceae</taxon>
        <taxon>Filobasidium</taxon>
    </lineage>
</organism>
<dbReference type="PROSITE" id="PS51192">
    <property type="entry name" value="HELICASE_ATP_BIND_1"/>
    <property type="match status" value="1"/>
</dbReference>